<evidence type="ECO:0000313" key="2">
    <source>
        <dbReference type="EMBL" id="KAH9325566.1"/>
    </source>
</evidence>
<dbReference type="Proteomes" id="UP000824469">
    <property type="component" value="Unassembled WGS sequence"/>
</dbReference>
<dbReference type="EMBL" id="JAHRHJ020000002">
    <property type="protein sequence ID" value="KAH9325566.1"/>
    <property type="molecule type" value="Genomic_DNA"/>
</dbReference>
<protein>
    <submittedName>
        <fullName evidence="2">Uncharacterized protein</fullName>
    </submittedName>
</protein>
<proteinExistence type="predicted"/>
<feature type="coiled-coil region" evidence="1">
    <location>
        <begin position="216"/>
        <end position="243"/>
    </location>
</feature>
<comment type="caution">
    <text evidence="2">The sequence shown here is derived from an EMBL/GenBank/DDBJ whole genome shotgun (WGS) entry which is preliminary data.</text>
</comment>
<keyword evidence="1" id="KW-0175">Coiled coil</keyword>
<dbReference type="InterPro" id="IPR040300">
    <property type="entry name" value="At3g49055-like"/>
</dbReference>
<evidence type="ECO:0000313" key="3">
    <source>
        <dbReference type="Proteomes" id="UP000824469"/>
    </source>
</evidence>
<evidence type="ECO:0000256" key="1">
    <source>
        <dbReference type="SAM" id="Coils"/>
    </source>
</evidence>
<organism evidence="2 3">
    <name type="scientific">Taxus chinensis</name>
    <name type="common">Chinese yew</name>
    <name type="synonym">Taxus wallichiana var. chinensis</name>
    <dbReference type="NCBI Taxonomy" id="29808"/>
    <lineage>
        <taxon>Eukaryota</taxon>
        <taxon>Viridiplantae</taxon>
        <taxon>Streptophyta</taxon>
        <taxon>Embryophyta</taxon>
        <taxon>Tracheophyta</taxon>
        <taxon>Spermatophyta</taxon>
        <taxon>Pinopsida</taxon>
        <taxon>Pinidae</taxon>
        <taxon>Conifers II</taxon>
        <taxon>Cupressales</taxon>
        <taxon>Taxaceae</taxon>
        <taxon>Taxus</taxon>
    </lineage>
</organism>
<dbReference type="PANTHER" id="PTHR34937:SF2">
    <property type="entry name" value="OS08G0559800 PROTEIN"/>
    <property type="match status" value="1"/>
</dbReference>
<sequence length="310" mass="34674">MDLDDVFRENEELAQKLLEAPMQRDHLSTHMESHKLILLYISKAQDCLDKLLNITLNDPQSDQPEKNELMSQLKPVSNDLGVDENLQACLDGARAVSELAASAECMFKDYLKNSRKEKKELQNSIISLTEENRDISTLLRSALAEKEAAEKAISKSKGGSAAAILQIAERGLQKVGFGFRVESLAFSGGKTTTSENESNEGEEEVFSLASAMESIIKSTRLEITELRRSLEASREEVNHLRELSVTQAQDLAKNRLRTKELEEREITLTENVEGLMKDIAVAEEDITRWRKACELEAEAGKAVMEECQAE</sequence>
<keyword evidence="3" id="KW-1185">Reference proteome</keyword>
<dbReference type="OMA" id="KNLHHDI"/>
<reference evidence="2 3" key="1">
    <citation type="journal article" date="2021" name="Nat. Plants">
        <title>The Taxus genome provides insights into paclitaxel biosynthesis.</title>
        <authorList>
            <person name="Xiong X."/>
            <person name="Gou J."/>
            <person name="Liao Q."/>
            <person name="Li Y."/>
            <person name="Zhou Q."/>
            <person name="Bi G."/>
            <person name="Li C."/>
            <person name="Du R."/>
            <person name="Wang X."/>
            <person name="Sun T."/>
            <person name="Guo L."/>
            <person name="Liang H."/>
            <person name="Lu P."/>
            <person name="Wu Y."/>
            <person name="Zhang Z."/>
            <person name="Ro D.K."/>
            <person name="Shang Y."/>
            <person name="Huang S."/>
            <person name="Yan J."/>
        </authorList>
    </citation>
    <scope>NUCLEOTIDE SEQUENCE [LARGE SCALE GENOMIC DNA]</scope>
    <source>
        <strain evidence="2">Ta-2019</strain>
    </source>
</reference>
<dbReference type="AlphaFoldDB" id="A0AA38LJ39"/>
<gene>
    <name evidence="2" type="ORF">KI387_005744</name>
</gene>
<name>A0AA38LJ39_TAXCH</name>
<dbReference type="PANTHER" id="PTHR34937">
    <property type="entry name" value="OS08G0559800 PROTEIN"/>
    <property type="match status" value="1"/>
</dbReference>
<accession>A0AA38LJ39</accession>
<feature type="non-terminal residue" evidence="2">
    <location>
        <position position="310"/>
    </location>
</feature>